<dbReference type="EMBL" id="BAABHA010000013">
    <property type="protein sequence ID" value="GAA4389397.1"/>
    <property type="molecule type" value="Genomic_DNA"/>
</dbReference>
<comment type="caution">
    <text evidence="1">The sequence shown here is derived from an EMBL/GenBank/DDBJ whole genome shotgun (WGS) entry which is preliminary data.</text>
</comment>
<gene>
    <name evidence="1" type="ORF">GCM10023186_36690</name>
</gene>
<sequence>MAAIPYRRFSSICPTVQKLVIRLIQEEFTPYLSLSADVSEAAWARAVALADPTFLYCTAAEPTVRLCPESYEQLLKSLQQELTVSR</sequence>
<protein>
    <submittedName>
        <fullName evidence="1">Uncharacterized protein</fullName>
    </submittedName>
</protein>
<evidence type="ECO:0000313" key="1">
    <source>
        <dbReference type="EMBL" id="GAA4389397.1"/>
    </source>
</evidence>
<dbReference type="Proteomes" id="UP001500454">
    <property type="component" value="Unassembled WGS sequence"/>
</dbReference>
<reference evidence="2" key="1">
    <citation type="journal article" date="2019" name="Int. J. Syst. Evol. Microbiol.">
        <title>The Global Catalogue of Microorganisms (GCM) 10K type strain sequencing project: providing services to taxonomists for standard genome sequencing and annotation.</title>
        <authorList>
            <consortium name="The Broad Institute Genomics Platform"/>
            <consortium name="The Broad Institute Genome Sequencing Center for Infectious Disease"/>
            <person name="Wu L."/>
            <person name="Ma J."/>
        </authorList>
    </citation>
    <scope>NUCLEOTIDE SEQUENCE [LARGE SCALE GENOMIC DNA]</scope>
    <source>
        <strain evidence="2">JCM 17924</strain>
    </source>
</reference>
<organism evidence="1 2">
    <name type="scientific">Hymenobacter koreensis</name>
    <dbReference type="NCBI Taxonomy" id="1084523"/>
    <lineage>
        <taxon>Bacteria</taxon>
        <taxon>Pseudomonadati</taxon>
        <taxon>Bacteroidota</taxon>
        <taxon>Cytophagia</taxon>
        <taxon>Cytophagales</taxon>
        <taxon>Hymenobacteraceae</taxon>
        <taxon>Hymenobacter</taxon>
    </lineage>
</organism>
<accession>A0ABP8JEV3</accession>
<evidence type="ECO:0000313" key="2">
    <source>
        <dbReference type="Proteomes" id="UP001500454"/>
    </source>
</evidence>
<name>A0ABP8JEV3_9BACT</name>
<proteinExistence type="predicted"/>
<keyword evidence="2" id="KW-1185">Reference proteome</keyword>